<dbReference type="InterPro" id="IPR030385">
    <property type="entry name" value="G_IRG_dom"/>
</dbReference>
<dbReference type="AlphaFoldDB" id="A0AAW0MI64"/>
<evidence type="ECO:0000313" key="7">
    <source>
        <dbReference type="Proteomes" id="UP001460270"/>
    </source>
</evidence>
<evidence type="ECO:0000256" key="3">
    <source>
        <dbReference type="ARBA" id="ARBA00022801"/>
    </source>
</evidence>
<dbReference type="InterPro" id="IPR007743">
    <property type="entry name" value="Immunity-related_GTPase-like"/>
</dbReference>
<gene>
    <name evidence="6" type="ORF">WMY93_033405</name>
</gene>
<keyword evidence="3" id="KW-0378">Hydrolase</keyword>
<dbReference type="PROSITE" id="PS51716">
    <property type="entry name" value="G_IRG"/>
    <property type="match status" value="1"/>
</dbReference>
<dbReference type="InterPro" id="IPR051515">
    <property type="entry name" value="IRG"/>
</dbReference>
<keyword evidence="2" id="KW-0547">Nucleotide-binding</keyword>
<evidence type="ECO:0000256" key="1">
    <source>
        <dbReference type="ARBA" id="ARBA00005429"/>
    </source>
</evidence>
<reference evidence="7" key="1">
    <citation type="submission" date="2024-04" db="EMBL/GenBank/DDBJ databases">
        <title>Salinicola lusitanus LLJ914,a marine bacterium isolated from the Okinawa Trough.</title>
        <authorList>
            <person name="Li J."/>
        </authorList>
    </citation>
    <scope>NUCLEOTIDE SEQUENCE [LARGE SCALE GENOMIC DNA]</scope>
</reference>
<dbReference type="Pfam" id="PF05049">
    <property type="entry name" value="IIGP"/>
    <property type="match status" value="1"/>
</dbReference>
<dbReference type="PANTHER" id="PTHR32341">
    <property type="entry name" value="INTERFERON-INDUCIBLE GTPASE"/>
    <property type="match status" value="1"/>
</dbReference>
<evidence type="ECO:0000313" key="6">
    <source>
        <dbReference type="EMBL" id="KAK7879924.1"/>
    </source>
</evidence>
<evidence type="ECO:0000256" key="2">
    <source>
        <dbReference type="ARBA" id="ARBA00022741"/>
    </source>
</evidence>
<sequence length="358" mass="40177">MDDSEALFSGMEDVKTALQNNNFALAAARAQKVLEEKEKVTLVVAITGETGSGKSSLINAIRGIGDKDEEAAPVGVVETTKEPVKYSYPNNPNITLWDLPGIGTPNFTAKKYVKEMDFKRFDFFIIVSDTRFRENDAKLALEIQKMKKKFYFIRTKIDNNIRDAKRTEREFNEEQTLNKIRDNCVKNLKELQIESPKVFLVSSADLRLYDFSAFCDILEKDLPGLQQDVLLLVLPNISLDVINKKKKELQKYKSIGLTSEALIYLSFVSGVPLEELKKDLKSPLAGQKITNELVIKLLTTSAAYITGMALEEVTRFIPVVGIVIAMGISFGMTYRALKYILDSLTDDAQMVFTKALGK</sequence>
<dbReference type="GO" id="GO:0003924">
    <property type="term" value="F:GTPase activity"/>
    <property type="evidence" value="ECO:0007669"/>
    <property type="project" value="TreeGrafter"/>
</dbReference>
<dbReference type="Proteomes" id="UP001460270">
    <property type="component" value="Unassembled WGS sequence"/>
</dbReference>
<accession>A0AAW0MI64</accession>
<keyword evidence="7" id="KW-1185">Reference proteome</keyword>
<proteinExistence type="inferred from homology"/>
<dbReference type="GO" id="GO:0016020">
    <property type="term" value="C:membrane"/>
    <property type="evidence" value="ECO:0007669"/>
    <property type="project" value="InterPro"/>
</dbReference>
<dbReference type="EMBL" id="JBBPFD010000172">
    <property type="protein sequence ID" value="KAK7879924.1"/>
    <property type="molecule type" value="Genomic_DNA"/>
</dbReference>
<dbReference type="GO" id="GO:0005525">
    <property type="term" value="F:GTP binding"/>
    <property type="evidence" value="ECO:0007669"/>
    <property type="project" value="UniProtKB-KW"/>
</dbReference>
<keyword evidence="4" id="KW-0342">GTP-binding</keyword>
<comment type="caution">
    <text evidence="6">The sequence shown here is derived from an EMBL/GenBank/DDBJ whole genome shotgun (WGS) entry which is preliminary data.</text>
</comment>
<dbReference type="PANTHER" id="PTHR32341:SF10">
    <property type="entry name" value="INTERFERON-INDUCIBLE GTPASE 5"/>
    <property type="match status" value="1"/>
</dbReference>
<feature type="domain" description="IRG-type G" evidence="5">
    <location>
        <begin position="40"/>
        <end position="221"/>
    </location>
</feature>
<dbReference type="Gene3D" id="3.40.50.300">
    <property type="entry name" value="P-loop containing nucleotide triphosphate hydrolases"/>
    <property type="match status" value="1"/>
</dbReference>
<dbReference type="CDD" id="cd00267">
    <property type="entry name" value="ABC_ATPase"/>
    <property type="match status" value="1"/>
</dbReference>
<dbReference type="FunFam" id="3.40.50.300:FF:000541">
    <property type="entry name" value="Immunity related GTPase M"/>
    <property type="match status" value="1"/>
</dbReference>
<evidence type="ECO:0000259" key="5">
    <source>
        <dbReference type="PROSITE" id="PS51716"/>
    </source>
</evidence>
<dbReference type="InterPro" id="IPR027417">
    <property type="entry name" value="P-loop_NTPase"/>
</dbReference>
<comment type="similarity">
    <text evidence="1">Belongs to the TRAFAC class dynamin-like GTPase superfamily. IRG family.</text>
</comment>
<organism evidence="6 7">
    <name type="scientific">Mugilogobius chulae</name>
    <name type="common">yellowstripe goby</name>
    <dbReference type="NCBI Taxonomy" id="88201"/>
    <lineage>
        <taxon>Eukaryota</taxon>
        <taxon>Metazoa</taxon>
        <taxon>Chordata</taxon>
        <taxon>Craniata</taxon>
        <taxon>Vertebrata</taxon>
        <taxon>Euteleostomi</taxon>
        <taxon>Actinopterygii</taxon>
        <taxon>Neopterygii</taxon>
        <taxon>Teleostei</taxon>
        <taxon>Neoteleostei</taxon>
        <taxon>Acanthomorphata</taxon>
        <taxon>Gobiaria</taxon>
        <taxon>Gobiiformes</taxon>
        <taxon>Gobioidei</taxon>
        <taxon>Gobiidae</taxon>
        <taxon>Gobionellinae</taxon>
        <taxon>Mugilogobius</taxon>
    </lineage>
</organism>
<dbReference type="SUPFAM" id="SSF52540">
    <property type="entry name" value="P-loop containing nucleoside triphosphate hydrolases"/>
    <property type="match status" value="1"/>
</dbReference>
<evidence type="ECO:0000256" key="4">
    <source>
        <dbReference type="ARBA" id="ARBA00023134"/>
    </source>
</evidence>
<protein>
    <recommendedName>
        <fullName evidence="5">IRG-type G domain-containing protein</fullName>
    </recommendedName>
</protein>
<name>A0AAW0MI64_9GOBI</name>